<dbReference type="InterPro" id="IPR036179">
    <property type="entry name" value="Ig-like_dom_sf"/>
</dbReference>
<dbReference type="OrthoDB" id="6189140at2759"/>
<organism evidence="1 2">
    <name type="scientific">Mytilus galloprovincialis</name>
    <name type="common">Mediterranean mussel</name>
    <dbReference type="NCBI Taxonomy" id="29158"/>
    <lineage>
        <taxon>Eukaryota</taxon>
        <taxon>Metazoa</taxon>
        <taxon>Spiralia</taxon>
        <taxon>Lophotrochozoa</taxon>
        <taxon>Mollusca</taxon>
        <taxon>Bivalvia</taxon>
        <taxon>Autobranchia</taxon>
        <taxon>Pteriomorphia</taxon>
        <taxon>Mytilida</taxon>
        <taxon>Mytiloidea</taxon>
        <taxon>Mytilidae</taxon>
        <taxon>Mytilinae</taxon>
        <taxon>Mytilus</taxon>
    </lineage>
</organism>
<reference evidence="1" key="1">
    <citation type="submission" date="2018-11" db="EMBL/GenBank/DDBJ databases">
        <authorList>
            <person name="Alioto T."/>
            <person name="Alioto T."/>
        </authorList>
    </citation>
    <scope>NUCLEOTIDE SEQUENCE</scope>
</reference>
<dbReference type="EMBL" id="UYJE01010227">
    <property type="protein sequence ID" value="VDI81056.1"/>
    <property type="molecule type" value="Genomic_DNA"/>
</dbReference>
<accession>A0A8B6HM77</accession>
<dbReference type="SUPFAM" id="SSF48726">
    <property type="entry name" value="Immunoglobulin"/>
    <property type="match status" value="1"/>
</dbReference>
<evidence type="ECO:0000313" key="1">
    <source>
        <dbReference type="EMBL" id="VDI81056.1"/>
    </source>
</evidence>
<sequence>SLAIATTTLYTTPGSYLLLNISDLKDSISCEFYSDRIKSRKKIVKAYREYESNKYEIVTSDNASFAIHAPKKLGHFSKTVQVFELGNAKLNVTDRKLLLDALEMEGSTINITFTLNVSRPISDYSDHVDDGFVHYFYEFSLKITNASTEDDGVYTCTAITPWMDIVVSCKHIYT</sequence>
<dbReference type="Proteomes" id="UP000596742">
    <property type="component" value="Unassembled WGS sequence"/>
</dbReference>
<proteinExistence type="predicted"/>
<dbReference type="AlphaFoldDB" id="A0A8B6HM77"/>
<evidence type="ECO:0000313" key="2">
    <source>
        <dbReference type="Proteomes" id="UP000596742"/>
    </source>
</evidence>
<protein>
    <recommendedName>
        <fullName evidence="3">Ig-like domain-containing protein</fullName>
    </recommendedName>
</protein>
<keyword evidence="2" id="KW-1185">Reference proteome</keyword>
<gene>
    <name evidence="1" type="ORF">MGAL_10B005734</name>
</gene>
<evidence type="ECO:0008006" key="3">
    <source>
        <dbReference type="Google" id="ProtNLM"/>
    </source>
</evidence>
<name>A0A8B6HM77_MYTGA</name>
<comment type="caution">
    <text evidence="1">The sequence shown here is derived from an EMBL/GenBank/DDBJ whole genome shotgun (WGS) entry which is preliminary data.</text>
</comment>
<feature type="non-terminal residue" evidence="1">
    <location>
        <position position="174"/>
    </location>
</feature>